<feature type="domain" description="DUF4296" evidence="2">
    <location>
        <begin position="28"/>
        <end position="107"/>
    </location>
</feature>
<accession>A0ABX1RVM3</accession>
<gene>
    <name evidence="3" type="ORF">HHX25_05925</name>
</gene>
<evidence type="ECO:0000256" key="1">
    <source>
        <dbReference type="SAM" id="Coils"/>
    </source>
</evidence>
<dbReference type="PROSITE" id="PS51257">
    <property type="entry name" value="PROKAR_LIPOPROTEIN"/>
    <property type="match status" value="1"/>
</dbReference>
<dbReference type="EMBL" id="JABBHF010000003">
    <property type="protein sequence ID" value="NMH87035.1"/>
    <property type="molecule type" value="Genomic_DNA"/>
</dbReference>
<evidence type="ECO:0000259" key="2">
    <source>
        <dbReference type="Pfam" id="PF14129"/>
    </source>
</evidence>
<dbReference type="RefSeq" id="WP_169671192.1">
    <property type="nucleotide sequence ID" value="NZ_JABBHF010000003.1"/>
</dbReference>
<protein>
    <submittedName>
        <fullName evidence="3">DUF4296 domain-containing protein</fullName>
    </submittedName>
</protein>
<dbReference type="InterPro" id="IPR025381">
    <property type="entry name" value="DUF4296"/>
</dbReference>
<comment type="caution">
    <text evidence="3">The sequence shown here is derived from an EMBL/GenBank/DDBJ whole genome shotgun (WGS) entry which is preliminary data.</text>
</comment>
<proteinExistence type="predicted"/>
<reference evidence="3 4" key="1">
    <citation type="submission" date="2020-04" db="EMBL/GenBank/DDBJ databases">
        <title>A Flavivirga sp. nov.</title>
        <authorList>
            <person name="Sun X."/>
        </authorList>
    </citation>
    <scope>NUCLEOTIDE SEQUENCE [LARGE SCALE GENOMIC DNA]</scope>
    <source>
        <strain evidence="3 4">Y03</strain>
    </source>
</reference>
<keyword evidence="4" id="KW-1185">Reference proteome</keyword>
<feature type="coiled-coil region" evidence="1">
    <location>
        <begin position="98"/>
        <end position="131"/>
    </location>
</feature>
<organism evidence="3 4">
    <name type="scientific">Flavivirga algicola</name>
    <dbReference type="NCBI Taxonomy" id="2729136"/>
    <lineage>
        <taxon>Bacteria</taxon>
        <taxon>Pseudomonadati</taxon>
        <taxon>Bacteroidota</taxon>
        <taxon>Flavobacteriia</taxon>
        <taxon>Flavobacteriales</taxon>
        <taxon>Flavobacteriaceae</taxon>
        <taxon>Flavivirga</taxon>
    </lineage>
</organism>
<evidence type="ECO:0000313" key="3">
    <source>
        <dbReference type="EMBL" id="NMH87035.1"/>
    </source>
</evidence>
<dbReference type="Pfam" id="PF14129">
    <property type="entry name" value="DUF4296"/>
    <property type="match status" value="1"/>
</dbReference>
<dbReference type="Proteomes" id="UP000746690">
    <property type="component" value="Unassembled WGS sequence"/>
</dbReference>
<sequence length="186" mass="21646">MILRRLTIYLSIIVAFLACHDIEKPKKPDNLISKEKMVDILIDAKIIASASSANRKIMEEHGVKLNSYVYTKHQIDSLQFALSNDYYAFHVKDYEEIYEKVKDSLGKLIVKVKEEEEKERIEKEKRREDSLRVVFKDKDSLGLFRIRDSLKVQAIKDSITEMLIDNRLEELRGLIAPISSSDKDDQ</sequence>
<keyword evidence="1" id="KW-0175">Coiled coil</keyword>
<evidence type="ECO:0000313" key="4">
    <source>
        <dbReference type="Proteomes" id="UP000746690"/>
    </source>
</evidence>
<name>A0ABX1RVM3_9FLAO</name>